<comment type="caution">
    <text evidence="3">The sequence shown here is derived from an EMBL/GenBank/DDBJ whole genome shotgun (WGS) entry which is preliminary data.</text>
</comment>
<accession>A0AA88GJU6</accession>
<dbReference type="InterPro" id="IPR036389">
    <property type="entry name" value="RNase_III_sf"/>
</dbReference>
<dbReference type="PANTHER" id="PTHR14950">
    <property type="entry name" value="DICER-RELATED"/>
    <property type="match status" value="1"/>
</dbReference>
<dbReference type="CDD" id="cd00593">
    <property type="entry name" value="RIBOc"/>
    <property type="match status" value="1"/>
</dbReference>
<dbReference type="GO" id="GO:0004525">
    <property type="term" value="F:ribonuclease III activity"/>
    <property type="evidence" value="ECO:0007669"/>
    <property type="project" value="InterPro"/>
</dbReference>
<keyword evidence="1" id="KW-0378">Hydrolase</keyword>
<dbReference type="SMART" id="SM00535">
    <property type="entry name" value="RIBOc"/>
    <property type="match status" value="2"/>
</dbReference>
<evidence type="ECO:0000256" key="1">
    <source>
        <dbReference type="ARBA" id="ARBA00022801"/>
    </source>
</evidence>
<evidence type="ECO:0000313" key="3">
    <source>
        <dbReference type="EMBL" id="KAG2382304.1"/>
    </source>
</evidence>
<evidence type="ECO:0000313" key="4">
    <source>
        <dbReference type="Proteomes" id="UP000816034"/>
    </source>
</evidence>
<proteinExistence type="predicted"/>
<dbReference type="Proteomes" id="UP000816034">
    <property type="component" value="Unassembled WGS sequence"/>
</dbReference>
<dbReference type="Gene3D" id="1.10.1520.10">
    <property type="entry name" value="Ribonuclease III domain"/>
    <property type="match status" value="2"/>
</dbReference>
<protein>
    <recommendedName>
        <fullName evidence="2">RNase III domain-containing protein</fullName>
    </recommendedName>
</protein>
<dbReference type="PROSITE" id="PS50142">
    <property type="entry name" value="RNASE_3_2"/>
    <property type="match status" value="2"/>
</dbReference>
<keyword evidence="4" id="KW-1185">Reference proteome</keyword>
<dbReference type="GeneID" id="68097961"/>
<dbReference type="EMBL" id="PYSW02000024">
    <property type="protein sequence ID" value="KAG2382304.1"/>
    <property type="molecule type" value="Genomic_DNA"/>
</dbReference>
<dbReference type="AlphaFoldDB" id="A0AA88GJU6"/>
<dbReference type="RefSeq" id="XP_044547983.1">
    <property type="nucleotide sequence ID" value="XM_044695264.1"/>
</dbReference>
<evidence type="ECO:0000259" key="2">
    <source>
        <dbReference type="PROSITE" id="PS50142"/>
    </source>
</evidence>
<dbReference type="GO" id="GO:0006396">
    <property type="term" value="P:RNA processing"/>
    <property type="evidence" value="ECO:0007669"/>
    <property type="project" value="InterPro"/>
</dbReference>
<organism evidence="3 4">
    <name type="scientific">Naegleria lovaniensis</name>
    <name type="common">Amoeba</name>
    <dbReference type="NCBI Taxonomy" id="51637"/>
    <lineage>
        <taxon>Eukaryota</taxon>
        <taxon>Discoba</taxon>
        <taxon>Heterolobosea</taxon>
        <taxon>Tetramitia</taxon>
        <taxon>Eutetramitia</taxon>
        <taxon>Vahlkampfiidae</taxon>
        <taxon>Naegleria</taxon>
    </lineage>
</organism>
<reference evidence="3 4" key="1">
    <citation type="journal article" date="2018" name="BMC Genomics">
        <title>The genome of Naegleria lovaniensis, the basis for a comparative approach to unravel pathogenicity factors of the human pathogenic amoeba N. fowleri.</title>
        <authorList>
            <person name="Liechti N."/>
            <person name="Schurch N."/>
            <person name="Bruggmann R."/>
            <person name="Wittwer M."/>
        </authorList>
    </citation>
    <scope>NUCLEOTIDE SEQUENCE [LARGE SCALE GENOMIC DNA]</scope>
    <source>
        <strain evidence="3 4">ATCC 30569</strain>
    </source>
</reference>
<sequence>MFNPTRPSLSENLEKNHDRMVNHSVYHDHGAINESRSSFGISGNNDPSLHCSDHHQAKSLQSTTITVPNSLTNPYSSFSMFVTVYEFIFRENIFTTVTNSSMNETTKDYIYQQKSTHGWLEYSKQTSGFLQSRSEKVRLLASSSHDEYTLEKFLLLHFTNEKPTAHQMLSRKIPEFIAASFCSFHVSCRLNKLGVFEMDFEAWCQLQEIKSCLASGRVTPNLKRNDLMLYPFISMKKSKGGFKNTSQASLFKTILNVETVREIVTKESNLNLQTQLVAQEKILEKLESHLDHYDQLHTSIEHALNISFSQDPVLLRMAFTLSSYAHAYTLKRNSNERLEFMGDAVVNLACMTYLIRTFRNDSSKAGDWVAANMILIGNDNITRVATETLNIPPLLLKNSEGVGKKTLSDVFEAIIGGYFLSHGLEKARHFAEQMLIPTNFENEKILRTFESWIPDVCENGKAWTRDKPYSNLVDLNFLQQVQNIIGYKFKNIELLQEALLHYSFNETCIVLSSCPKQKVSDFMRKRGMKNNTNVAVPHLYNSEQMKLLGTTLLKFLAAEYVYKRFTEAQPKSLTLVLHRMVGKNDVVFQKIFTRFRLDRFSVRRAPIEDASELAYEVFLCILGAMYIDNNYQLFKHDLNKDRLSQQHWEELEKSTDLASVHFLSRHDISVDKFFERTVIEVVEEYGLSPYNIQVPKKSDLQHRIQLIYKVPPTYSANTVEIDGMKLFTCSIQVPGENQMIELAKSCSRNSKEEAESMAIDLALKNLTIPASPKEQ</sequence>
<dbReference type="SUPFAM" id="SSF69065">
    <property type="entry name" value="RNase III domain-like"/>
    <property type="match status" value="2"/>
</dbReference>
<feature type="domain" description="RNase III" evidence="2">
    <location>
        <begin position="297"/>
        <end position="423"/>
    </location>
</feature>
<dbReference type="Pfam" id="PF14622">
    <property type="entry name" value="Ribonucleas_3_3"/>
    <property type="match status" value="1"/>
</dbReference>
<name>A0AA88GJU6_NAELO</name>
<dbReference type="InterPro" id="IPR000999">
    <property type="entry name" value="RNase_III_dom"/>
</dbReference>
<gene>
    <name evidence="3" type="ORF">C9374_005506</name>
</gene>
<feature type="domain" description="RNase III" evidence="2">
    <location>
        <begin position="478"/>
        <end position="630"/>
    </location>
</feature>